<evidence type="ECO:0000313" key="1">
    <source>
        <dbReference type="EMBL" id="MBJ3810653.1"/>
    </source>
</evidence>
<protein>
    <recommendedName>
        <fullName evidence="3">Transcriptional regulator</fullName>
    </recommendedName>
</protein>
<sequence length="410" mass="43888">MAARREKVARWESGRTVPELSAQLAIAHIHHVPERDVLQLGWPHWLHLAAGDATLLTLPWTYRDAIDALRDGGRLTERIDHSYLAVTGPFITTLAARWKSAISLARTRDVNRISTETVNLAQARLQALQTLSETAPPALVYPAASSDLSLLTTLVSESSNDPRSAFPLLLLAGRTAALCAGISTSLGDSARAERYYLVAARAAAAADSAELSAACLGGVAYSHLLEGAPRDVLPLVDVVLATLQCPAHLLAVQLHLLAARAYSLLGEGGACLRARERAGSALTALTAAQHRRSCQLTGNLCEDRVTEPTEIAALHLGLPQRAPVRSAPLLKDSPFVHVMSVAPNNLHHVVDTQLALGDIEAAVHIAYRAVARGSSPPASVVRQYQKRFATHRDVPAVRQFLELLAVPAPI</sequence>
<accession>A0ABS0XBR9</accession>
<evidence type="ECO:0008006" key="3">
    <source>
        <dbReference type="Google" id="ProtNLM"/>
    </source>
</evidence>
<reference evidence="1 2" key="1">
    <citation type="submission" date="2020-12" db="EMBL/GenBank/DDBJ databases">
        <title>Streptomyces typhae sp. nov., a novel endophytic actinomycete isolated from the root of cattail pollen (Typha angustifolia L.).</title>
        <authorList>
            <person name="Peng C."/>
            <person name="Liu C."/>
        </authorList>
    </citation>
    <scope>NUCLEOTIDE SEQUENCE [LARGE SCALE GENOMIC DNA]</scope>
    <source>
        <strain evidence="1 2">JCM 4753</strain>
    </source>
</reference>
<proteinExistence type="predicted"/>
<dbReference type="EMBL" id="JAEKOZ010000018">
    <property type="protein sequence ID" value="MBJ3810653.1"/>
    <property type="molecule type" value="Genomic_DNA"/>
</dbReference>
<name>A0ABS0XBR9_9ACTN</name>
<comment type="caution">
    <text evidence="1">The sequence shown here is derived from an EMBL/GenBank/DDBJ whole genome shotgun (WGS) entry which is preliminary data.</text>
</comment>
<dbReference type="RefSeq" id="WP_198897893.1">
    <property type="nucleotide sequence ID" value="NZ_JAEKOZ010000018.1"/>
</dbReference>
<evidence type="ECO:0000313" key="2">
    <source>
        <dbReference type="Proteomes" id="UP000634780"/>
    </source>
</evidence>
<dbReference type="Proteomes" id="UP000634780">
    <property type="component" value="Unassembled WGS sequence"/>
</dbReference>
<gene>
    <name evidence="1" type="ORF">JGB26_26730</name>
</gene>
<organism evidence="1 2">
    <name type="scientific">Streptomyces flavofungini</name>
    <dbReference type="NCBI Taxonomy" id="68200"/>
    <lineage>
        <taxon>Bacteria</taxon>
        <taxon>Bacillati</taxon>
        <taxon>Actinomycetota</taxon>
        <taxon>Actinomycetes</taxon>
        <taxon>Kitasatosporales</taxon>
        <taxon>Streptomycetaceae</taxon>
        <taxon>Streptomyces</taxon>
    </lineage>
</organism>
<keyword evidence="2" id="KW-1185">Reference proteome</keyword>